<feature type="signal peptide" evidence="2">
    <location>
        <begin position="1"/>
        <end position="23"/>
    </location>
</feature>
<feature type="chain" id="PRO_5013098300" description="Seminal fluid protein" evidence="2">
    <location>
        <begin position="24"/>
        <end position="148"/>
    </location>
</feature>
<dbReference type="EMBL" id="MF278719">
    <property type="protein sequence ID" value="ASL05025.1"/>
    <property type="molecule type" value="mRNA"/>
</dbReference>
<protein>
    <recommendedName>
        <fullName evidence="4">Seminal fluid protein</fullName>
    </recommendedName>
</protein>
<sequence length="148" mass="16354">MKSITLCLIAVSVAVLLVNEVSSAGIYDVEAHAQKHEAKYEDEHYEKTKNKFSGSKKHRRSAESSEEDEEKSPFSSIGKAFDYVKDSVKGAYHNVTNSDAAAKVSESFGKFKDGIKETGKKVKQAVHEYTAPNTDQEGVLEHLEVKTT</sequence>
<evidence type="ECO:0000313" key="3">
    <source>
        <dbReference type="EMBL" id="ASL05025.1"/>
    </source>
</evidence>
<dbReference type="OrthoDB" id="10394699at2759"/>
<evidence type="ECO:0008006" key="4">
    <source>
        <dbReference type="Google" id="ProtNLM"/>
    </source>
</evidence>
<name>A0A220XIJ0_NILLU</name>
<organism evidence="3">
    <name type="scientific">Nilaparvata lugens</name>
    <name type="common">Brown planthopper</name>
    <dbReference type="NCBI Taxonomy" id="108931"/>
    <lineage>
        <taxon>Eukaryota</taxon>
        <taxon>Metazoa</taxon>
        <taxon>Ecdysozoa</taxon>
        <taxon>Arthropoda</taxon>
        <taxon>Hexapoda</taxon>
        <taxon>Insecta</taxon>
        <taxon>Pterygota</taxon>
        <taxon>Neoptera</taxon>
        <taxon>Paraneoptera</taxon>
        <taxon>Hemiptera</taxon>
        <taxon>Auchenorrhyncha</taxon>
        <taxon>Fulgoroidea</taxon>
        <taxon>Delphacidae</taxon>
        <taxon>Delphacinae</taxon>
        <taxon>Nilaparvata</taxon>
    </lineage>
</organism>
<feature type="region of interest" description="Disordered" evidence="1">
    <location>
        <begin position="38"/>
        <end position="75"/>
    </location>
</feature>
<evidence type="ECO:0000256" key="1">
    <source>
        <dbReference type="SAM" id="MobiDB-lite"/>
    </source>
</evidence>
<proteinExistence type="evidence at transcript level"/>
<accession>A0A220XIJ0</accession>
<dbReference type="RefSeq" id="XP_022188993.1">
    <property type="nucleotide sequence ID" value="XM_022333301.2"/>
</dbReference>
<keyword evidence="2" id="KW-0732">Signal</keyword>
<dbReference type="GeneID" id="111047533"/>
<reference evidence="3" key="1">
    <citation type="submission" date="2017-06" db="EMBL/GenBank/DDBJ databases">
        <title>Secretome analysis and in planta expression of salivary proteins reveals a potential large effector repertoire of the brown planthopper, Nilaparvata lugens.</title>
        <authorList>
            <person name="Rao W."/>
            <person name="Zheng X."/>
            <person name="Liu B."/>
            <person name="Du B."/>
            <person name="He G."/>
        </authorList>
    </citation>
    <scope>NUCLEOTIDE SEQUENCE</scope>
</reference>
<feature type="compositionally biased region" description="Basic and acidic residues" evidence="1">
    <location>
        <begin position="38"/>
        <end position="49"/>
    </location>
</feature>
<evidence type="ECO:0000256" key="2">
    <source>
        <dbReference type="SAM" id="SignalP"/>
    </source>
</evidence>
<dbReference type="AlphaFoldDB" id="A0A220XIJ0"/>
<dbReference type="KEGG" id="nlu:111047533"/>